<dbReference type="EMBL" id="JARIHO010000003">
    <property type="protein sequence ID" value="KAJ7364770.1"/>
    <property type="molecule type" value="Genomic_DNA"/>
</dbReference>
<accession>A0AAD7APV2</accession>
<reference evidence="1" key="1">
    <citation type="submission" date="2023-03" db="EMBL/GenBank/DDBJ databases">
        <title>Massive genome expansion in bonnet fungi (Mycena s.s.) driven by repeated elements and novel gene families across ecological guilds.</title>
        <authorList>
            <consortium name="Lawrence Berkeley National Laboratory"/>
            <person name="Harder C.B."/>
            <person name="Miyauchi S."/>
            <person name="Viragh M."/>
            <person name="Kuo A."/>
            <person name="Thoen E."/>
            <person name="Andreopoulos B."/>
            <person name="Lu D."/>
            <person name="Skrede I."/>
            <person name="Drula E."/>
            <person name="Henrissat B."/>
            <person name="Morin E."/>
            <person name="Kohler A."/>
            <person name="Barry K."/>
            <person name="LaButti K."/>
            <person name="Morin E."/>
            <person name="Salamov A."/>
            <person name="Lipzen A."/>
            <person name="Mereny Z."/>
            <person name="Hegedus B."/>
            <person name="Baldrian P."/>
            <person name="Stursova M."/>
            <person name="Weitz H."/>
            <person name="Taylor A."/>
            <person name="Grigoriev I.V."/>
            <person name="Nagy L.G."/>
            <person name="Martin F."/>
            <person name="Kauserud H."/>
        </authorList>
    </citation>
    <scope>NUCLEOTIDE SEQUENCE</scope>
    <source>
        <strain evidence="1">CBHHK002</strain>
    </source>
</reference>
<name>A0AAD7APV2_9AGAR</name>
<gene>
    <name evidence="1" type="ORF">DFH08DRAFT_799085</name>
</gene>
<evidence type="ECO:0000313" key="2">
    <source>
        <dbReference type="Proteomes" id="UP001218218"/>
    </source>
</evidence>
<protein>
    <submittedName>
        <fullName evidence="1">Uncharacterized protein</fullName>
    </submittedName>
</protein>
<organism evidence="1 2">
    <name type="scientific">Mycena albidolilacea</name>
    <dbReference type="NCBI Taxonomy" id="1033008"/>
    <lineage>
        <taxon>Eukaryota</taxon>
        <taxon>Fungi</taxon>
        <taxon>Dikarya</taxon>
        <taxon>Basidiomycota</taxon>
        <taxon>Agaricomycotina</taxon>
        <taxon>Agaricomycetes</taxon>
        <taxon>Agaricomycetidae</taxon>
        <taxon>Agaricales</taxon>
        <taxon>Marasmiineae</taxon>
        <taxon>Mycenaceae</taxon>
        <taxon>Mycena</taxon>
    </lineage>
</organism>
<evidence type="ECO:0000313" key="1">
    <source>
        <dbReference type="EMBL" id="KAJ7364770.1"/>
    </source>
</evidence>
<sequence length="186" mass="20315">MLGRKSESKLNRKPIPPAVSIPGIVPPCFDTSTDSNNSNVAATGRNRYRSHGSLSARTLLGRTFYMRLASVCEALACDYPWVWCYQLRCRDGSNAALVFKRYDFSPILVSCKCVVDMVLVSLPTLHPLRYTPGGDSITLRILNFSLNPRTDSHLGTLLSTPMSSMLICPSASPEPGVFSGKISSVL</sequence>
<comment type="caution">
    <text evidence="1">The sequence shown here is derived from an EMBL/GenBank/DDBJ whole genome shotgun (WGS) entry which is preliminary data.</text>
</comment>
<dbReference type="AlphaFoldDB" id="A0AAD7APV2"/>
<keyword evidence="2" id="KW-1185">Reference proteome</keyword>
<proteinExistence type="predicted"/>
<dbReference type="Proteomes" id="UP001218218">
    <property type="component" value="Unassembled WGS sequence"/>
</dbReference>